<dbReference type="NCBIfam" id="TIGR01175">
    <property type="entry name" value="pilM"/>
    <property type="match status" value="1"/>
</dbReference>
<proteinExistence type="predicted"/>
<dbReference type="InterPro" id="IPR043129">
    <property type="entry name" value="ATPase_NBD"/>
</dbReference>
<dbReference type="InterPro" id="IPR005883">
    <property type="entry name" value="PilM"/>
</dbReference>
<dbReference type="Gene3D" id="3.30.1490.300">
    <property type="match status" value="1"/>
</dbReference>
<gene>
    <name evidence="1" type="primary">pilM</name>
    <name evidence="1" type="ORF">LSG31_20255</name>
</gene>
<dbReference type="SUPFAM" id="SSF53067">
    <property type="entry name" value="Actin-like ATPase domain"/>
    <property type="match status" value="1"/>
</dbReference>
<dbReference type="RefSeq" id="WP_347436859.1">
    <property type="nucleotide sequence ID" value="NZ_CP089291.1"/>
</dbReference>
<sequence>MIFGKTACIGIEITDSDIHAVEVVRAKNRVQILRALEIPLEAGIVVDGDVQQPEELGFLLREQFKLANLKAKIVRVVVPSRYVVIRQISMPKISKHDIRQAIAFELEHSIHLPFDESVFDFVKLNIPSEGASGTDVSDEDSIMNRSEADFRDPYIVVAASKEIVERMVQAVETADRKVKTVDVRALSLYRLYTFSNQNASNETILFVDIAEAGTDIHIFRNGFLLFTRNVPLPLDNYRKHESQTFYLEPAAKSEQMRAGDAALTIDALLFAQDLAYEIERSINFYQYTLNNRDQYVSRLILSGNVFEPQVLTEYFKSRLDLEVNLISSRQMVWQEGEYNDETFRKHAVAIGLAIREDKRTWK</sequence>
<evidence type="ECO:0000313" key="2">
    <source>
        <dbReference type="Proteomes" id="UP000830167"/>
    </source>
</evidence>
<dbReference type="Proteomes" id="UP000830167">
    <property type="component" value="Chromosome"/>
</dbReference>
<dbReference type="InterPro" id="IPR050696">
    <property type="entry name" value="FtsA/MreB"/>
</dbReference>
<dbReference type="EMBL" id="CP089291">
    <property type="protein sequence ID" value="UOF90167.1"/>
    <property type="molecule type" value="Genomic_DNA"/>
</dbReference>
<dbReference type="CDD" id="cd24049">
    <property type="entry name" value="ASKHA_NBD_PilM"/>
    <property type="match status" value="1"/>
</dbReference>
<dbReference type="Pfam" id="PF11104">
    <property type="entry name" value="PilM_2"/>
    <property type="match status" value="1"/>
</dbReference>
<organism evidence="1 2">
    <name type="scientific">Fodinisporobacter ferrooxydans</name>
    <dbReference type="NCBI Taxonomy" id="2901836"/>
    <lineage>
        <taxon>Bacteria</taxon>
        <taxon>Bacillati</taxon>
        <taxon>Bacillota</taxon>
        <taxon>Bacilli</taxon>
        <taxon>Bacillales</taxon>
        <taxon>Alicyclobacillaceae</taxon>
        <taxon>Fodinisporobacter</taxon>
    </lineage>
</organism>
<dbReference type="Gene3D" id="3.30.420.40">
    <property type="match status" value="2"/>
</dbReference>
<dbReference type="PANTHER" id="PTHR32432:SF3">
    <property type="entry name" value="ETHANOLAMINE UTILIZATION PROTEIN EUTJ"/>
    <property type="match status" value="1"/>
</dbReference>
<keyword evidence="2" id="KW-1185">Reference proteome</keyword>
<dbReference type="PIRSF" id="PIRSF019169">
    <property type="entry name" value="PilM"/>
    <property type="match status" value="1"/>
</dbReference>
<protein>
    <submittedName>
        <fullName evidence="1">Type IV pilus assembly protein PilM</fullName>
    </submittedName>
</protein>
<evidence type="ECO:0000313" key="1">
    <source>
        <dbReference type="EMBL" id="UOF90167.1"/>
    </source>
</evidence>
<reference evidence="1" key="1">
    <citation type="submission" date="2021-12" db="EMBL/GenBank/DDBJ databases">
        <title>Alicyclobacillaceae gen. nov., sp. nov., isolated from chalcocite enrichment system.</title>
        <authorList>
            <person name="Jiang Z."/>
        </authorList>
    </citation>
    <scope>NUCLEOTIDE SEQUENCE</scope>
    <source>
        <strain evidence="1">MYW30-H2</strain>
    </source>
</reference>
<accession>A0ABY4CI08</accession>
<name>A0ABY4CI08_9BACL</name>
<dbReference type="PANTHER" id="PTHR32432">
    <property type="entry name" value="CELL DIVISION PROTEIN FTSA-RELATED"/>
    <property type="match status" value="1"/>
</dbReference>